<dbReference type="InterPro" id="IPR021960">
    <property type="entry name" value="DUF3577"/>
</dbReference>
<reference evidence="1 2" key="1">
    <citation type="submission" date="2018-06" db="EMBL/GenBank/DDBJ databases">
        <authorList>
            <consortium name="Pathogen Informatics"/>
            <person name="Doyle S."/>
        </authorList>
    </citation>
    <scope>NUCLEOTIDE SEQUENCE [LARGE SCALE GENOMIC DNA]</scope>
    <source>
        <strain evidence="1 2">NCTC10005</strain>
    </source>
</reference>
<evidence type="ECO:0000313" key="1">
    <source>
        <dbReference type="EMBL" id="STQ14872.1"/>
    </source>
</evidence>
<accession>A0A377M911</accession>
<sequence>MTATTTTPASTGSASASQKKEFFNLNVNGIGYLSSIRRVQGGNGEFTCAVINALTGPTDNASYTRFDVTIAGAETTKLINRCQKAVDEEEKVLIGFVLSGLKADVFTLQTGDHAGESRPSLKARLIKVEFIKKGQDVVYQAPQCFPDAGIRFIGSERVRSEFVLSVTDTPPEHTPVGVLLSTPFLRGNHYVRTRRQQSHPGRSSRSGP</sequence>
<dbReference type="Proteomes" id="UP000255106">
    <property type="component" value="Unassembled WGS sequence"/>
</dbReference>
<evidence type="ECO:0000313" key="2">
    <source>
        <dbReference type="Proteomes" id="UP000255106"/>
    </source>
</evidence>
<dbReference type="NCBIfam" id="NF040584">
    <property type="entry name" value="STY4534_fam"/>
    <property type="match status" value="1"/>
</dbReference>
<proteinExistence type="predicted"/>
<dbReference type="Pfam" id="PF12101">
    <property type="entry name" value="DUF3577"/>
    <property type="match status" value="1"/>
</dbReference>
<name>A0A377M911_ENTCL</name>
<organism evidence="1 2">
    <name type="scientific">Enterobacter cloacae</name>
    <dbReference type="NCBI Taxonomy" id="550"/>
    <lineage>
        <taxon>Bacteria</taxon>
        <taxon>Pseudomonadati</taxon>
        <taxon>Pseudomonadota</taxon>
        <taxon>Gammaproteobacteria</taxon>
        <taxon>Enterobacterales</taxon>
        <taxon>Enterobacteriaceae</taxon>
        <taxon>Enterobacter</taxon>
        <taxon>Enterobacter cloacae complex</taxon>
    </lineage>
</organism>
<dbReference type="AlphaFoldDB" id="A0A377M911"/>
<dbReference type="EMBL" id="UGJB01000004">
    <property type="protein sequence ID" value="STQ14872.1"/>
    <property type="molecule type" value="Genomic_DNA"/>
</dbReference>
<protein>
    <submittedName>
        <fullName evidence="1">FIG051360: Periplasmic protein TonB, links inner and outer membranes</fullName>
    </submittedName>
</protein>
<gene>
    <name evidence="1" type="ORF">NCTC10005_07743</name>
</gene>